<dbReference type="InterPro" id="IPR043131">
    <property type="entry name" value="BCAT-like_N"/>
</dbReference>
<name>A0A7S8CDI3_9BACI</name>
<keyword evidence="7" id="KW-0456">Lyase</keyword>
<dbReference type="GO" id="GO:0046394">
    <property type="term" value="P:carboxylic acid biosynthetic process"/>
    <property type="evidence" value="ECO:0007669"/>
    <property type="project" value="UniProtKB-ARBA"/>
</dbReference>
<dbReference type="KEGG" id="mcui:G8O30_14085"/>
<dbReference type="AlphaFoldDB" id="A0A7S8CDI3"/>
<evidence type="ECO:0000313" key="8">
    <source>
        <dbReference type="Proteomes" id="UP000593626"/>
    </source>
</evidence>
<sequence length="274" mass="30865">MSKVAFNGDIVDQAKAVVSIFDHGFAYGMGIFETIRLKNGKPLSWDKHMRRMKGSLESYGIEFQLDEQQWLSVIQHLSLLNNHEDGVVKIQVTAGAESSLYVERYTNPHWFIITRSKPKMFPEWEAVVVPIERTTPETNVRVKSHQYANNILAKRAVGNKEGVEGLFLDPIGNVVEGITSNVFFVKQNKVFTPPLESGCLPGIMRSNVLEYMRDLGIEVEEKNFLLEEMHQATEMFFTNAVQGIMPVKHLDALGTFAGVKGSITSALQKMCDNR</sequence>
<accession>A0A7S8CDI3</accession>
<dbReference type="FunFam" id="3.20.10.10:FF:000002">
    <property type="entry name" value="D-alanine aminotransferase"/>
    <property type="match status" value="1"/>
</dbReference>
<dbReference type="InterPro" id="IPR043132">
    <property type="entry name" value="BCAT-like_C"/>
</dbReference>
<dbReference type="GO" id="GO:0005829">
    <property type="term" value="C:cytosol"/>
    <property type="evidence" value="ECO:0007669"/>
    <property type="project" value="TreeGrafter"/>
</dbReference>
<dbReference type="GO" id="GO:0008652">
    <property type="term" value="P:amino acid biosynthetic process"/>
    <property type="evidence" value="ECO:0007669"/>
    <property type="project" value="UniProtKB-ARBA"/>
</dbReference>
<dbReference type="Gene3D" id="3.30.470.10">
    <property type="match status" value="1"/>
</dbReference>
<dbReference type="PANTHER" id="PTHR42743:SF11">
    <property type="entry name" value="AMINODEOXYCHORISMATE LYASE"/>
    <property type="match status" value="1"/>
</dbReference>
<dbReference type="InterPro" id="IPR001544">
    <property type="entry name" value="Aminotrans_IV"/>
</dbReference>
<dbReference type="PANTHER" id="PTHR42743">
    <property type="entry name" value="AMINO-ACID AMINOTRANSFERASE"/>
    <property type="match status" value="1"/>
</dbReference>
<dbReference type="GO" id="GO:0016829">
    <property type="term" value="F:lyase activity"/>
    <property type="evidence" value="ECO:0007669"/>
    <property type="project" value="UniProtKB-KW"/>
</dbReference>
<dbReference type="CDD" id="cd00449">
    <property type="entry name" value="PLPDE_IV"/>
    <property type="match status" value="1"/>
</dbReference>
<reference evidence="7 8" key="1">
    <citation type="submission" date="2019-07" db="EMBL/GenBank/DDBJ databases">
        <title>Genome sequence of 2 isolates from Red Sea Mangroves.</title>
        <authorList>
            <person name="Sefrji F."/>
            <person name="Michoud G."/>
            <person name="Merlino G."/>
            <person name="Daffonchio D."/>
        </authorList>
    </citation>
    <scope>NUCLEOTIDE SEQUENCE [LARGE SCALE GENOMIC DNA]</scope>
    <source>
        <strain evidence="7 8">R1DC41</strain>
    </source>
</reference>
<comment type="similarity">
    <text evidence="2 5">Belongs to the class-IV pyridoxal-phosphate-dependent aminotransferase family.</text>
</comment>
<protein>
    <submittedName>
        <fullName evidence="7">4-amino-4-deoxychorismate lyase</fullName>
    </submittedName>
</protein>
<comment type="cofactor">
    <cofactor evidence="1 6">
        <name>pyridoxal 5'-phosphate</name>
        <dbReference type="ChEBI" id="CHEBI:597326"/>
    </cofactor>
</comment>
<evidence type="ECO:0000256" key="5">
    <source>
        <dbReference type="RuleBase" id="RU004106"/>
    </source>
</evidence>
<evidence type="ECO:0000256" key="3">
    <source>
        <dbReference type="ARBA" id="ARBA00011738"/>
    </source>
</evidence>
<evidence type="ECO:0000256" key="1">
    <source>
        <dbReference type="ARBA" id="ARBA00001933"/>
    </source>
</evidence>
<dbReference type="InterPro" id="IPR018300">
    <property type="entry name" value="Aminotrans_IV_CS"/>
</dbReference>
<dbReference type="Pfam" id="PF01063">
    <property type="entry name" value="Aminotran_4"/>
    <property type="match status" value="1"/>
</dbReference>
<dbReference type="InterPro" id="IPR050571">
    <property type="entry name" value="Class-IV_PLP-Dep_Aminotrnsfr"/>
</dbReference>
<dbReference type="PROSITE" id="PS00770">
    <property type="entry name" value="AA_TRANSFER_CLASS_4"/>
    <property type="match status" value="1"/>
</dbReference>
<dbReference type="Proteomes" id="UP000593626">
    <property type="component" value="Chromosome"/>
</dbReference>
<organism evidence="7 8">
    <name type="scientific">Mangrovibacillus cuniculi</name>
    <dbReference type="NCBI Taxonomy" id="2593652"/>
    <lineage>
        <taxon>Bacteria</taxon>
        <taxon>Bacillati</taxon>
        <taxon>Bacillota</taxon>
        <taxon>Bacilli</taxon>
        <taxon>Bacillales</taxon>
        <taxon>Bacillaceae</taxon>
        <taxon>Mangrovibacillus</taxon>
    </lineage>
</organism>
<dbReference type="EMBL" id="CP049742">
    <property type="protein sequence ID" value="QPC47999.1"/>
    <property type="molecule type" value="Genomic_DNA"/>
</dbReference>
<comment type="subunit">
    <text evidence="3">Homodimer.</text>
</comment>
<evidence type="ECO:0000256" key="4">
    <source>
        <dbReference type="ARBA" id="ARBA00022898"/>
    </source>
</evidence>
<keyword evidence="4 6" id="KW-0663">Pyridoxal phosphate</keyword>
<dbReference type="Gene3D" id="3.20.10.10">
    <property type="entry name" value="D-amino Acid Aminotransferase, subunit A, domain 2"/>
    <property type="match status" value="1"/>
</dbReference>
<gene>
    <name evidence="7" type="ORF">G8O30_14085</name>
</gene>
<dbReference type="InterPro" id="IPR036038">
    <property type="entry name" value="Aminotransferase-like"/>
</dbReference>
<evidence type="ECO:0000256" key="2">
    <source>
        <dbReference type="ARBA" id="ARBA00009320"/>
    </source>
</evidence>
<proteinExistence type="inferred from homology"/>
<dbReference type="RefSeq" id="WP_239672680.1">
    <property type="nucleotide sequence ID" value="NZ_CP049742.1"/>
</dbReference>
<evidence type="ECO:0000313" key="7">
    <source>
        <dbReference type="EMBL" id="QPC47999.1"/>
    </source>
</evidence>
<dbReference type="SUPFAM" id="SSF56752">
    <property type="entry name" value="D-aminoacid aminotransferase-like PLP-dependent enzymes"/>
    <property type="match status" value="1"/>
</dbReference>
<keyword evidence="8" id="KW-1185">Reference proteome</keyword>
<evidence type="ECO:0000256" key="6">
    <source>
        <dbReference type="RuleBase" id="RU004516"/>
    </source>
</evidence>